<accession>A0A212EQB9</accession>
<dbReference type="EMBL" id="AGBW02013271">
    <property type="protein sequence ID" value="OWR43690.1"/>
    <property type="molecule type" value="Genomic_DNA"/>
</dbReference>
<protein>
    <submittedName>
        <fullName evidence="1">Uncharacterized protein</fullName>
    </submittedName>
</protein>
<dbReference type="Proteomes" id="UP000007151">
    <property type="component" value="Unassembled WGS sequence"/>
</dbReference>
<dbReference type="InParanoid" id="A0A212EQB9"/>
<reference evidence="1 2" key="1">
    <citation type="journal article" date="2011" name="Cell">
        <title>The monarch butterfly genome yields insights into long-distance migration.</title>
        <authorList>
            <person name="Zhan S."/>
            <person name="Merlin C."/>
            <person name="Boore J.L."/>
            <person name="Reppert S.M."/>
        </authorList>
    </citation>
    <scope>NUCLEOTIDE SEQUENCE [LARGE SCALE GENOMIC DNA]</scope>
    <source>
        <strain evidence="1">F-2</strain>
    </source>
</reference>
<sequence length="207" mass="23372">MNARPGGGAAAGRQRITHGIRRQSAEYRSRDPSNQRRAWHNAAALYYSISYCCHCYYYDSLPLSIVGRRCGGAFSRPAFSLGIGSMTLARLVAENECFSRGNFVSFCAFRVARALRLKTVVNIKEIRQLTVLYVATSDIGLMCRRQRQEDTPPHPTGCLRGYRLYIVIQSIQLEPVSMKKIRIKKSGILVCSNFPPHPEQVRTSRQI</sequence>
<gene>
    <name evidence="1" type="ORF">KGM_214103</name>
</gene>
<evidence type="ECO:0000313" key="1">
    <source>
        <dbReference type="EMBL" id="OWR43690.1"/>
    </source>
</evidence>
<dbReference type="AlphaFoldDB" id="A0A212EQB9"/>
<name>A0A212EQB9_DANPL</name>
<dbReference type="KEGG" id="dpl:KGM_214103"/>
<proteinExistence type="predicted"/>
<comment type="caution">
    <text evidence="1">The sequence shown here is derived from an EMBL/GenBank/DDBJ whole genome shotgun (WGS) entry which is preliminary data.</text>
</comment>
<keyword evidence="2" id="KW-1185">Reference proteome</keyword>
<organism evidence="1 2">
    <name type="scientific">Danaus plexippus plexippus</name>
    <dbReference type="NCBI Taxonomy" id="278856"/>
    <lineage>
        <taxon>Eukaryota</taxon>
        <taxon>Metazoa</taxon>
        <taxon>Ecdysozoa</taxon>
        <taxon>Arthropoda</taxon>
        <taxon>Hexapoda</taxon>
        <taxon>Insecta</taxon>
        <taxon>Pterygota</taxon>
        <taxon>Neoptera</taxon>
        <taxon>Endopterygota</taxon>
        <taxon>Lepidoptera</taxon>
        <taxon>Glossata</taxon>
        <taxon>Ditrysia</taxon>
        <taxon>Papilionoidea</taxon>
        <taxon>Nymphalidae</taxon>
        <taxon>Danainae</taxon>
        <taxon>Danaini</taxon>
        <taxon>Danaina</taxon>
        <taxon>Danaus</taxon>
        <taxon>Danaus</taxon>
    </lineage>
</organism>
<evidence type="ECO:0000313" key="2">
    <source>
        <dbReference type="Proteomes" id="UP000007151"/>
    </source>
</evidence>